<feature type="transmembrane region" description="Helical" evidence="1">
    <location>
        <begin position="86"/>
        <end position="106"/>
    </location>
</feature>
<name>A0A8J7HBY9_9FIRM</name>
<dbReference type="Gene3D" id="1.10.1760.20">
    <property type="match status" value="1"/>
</dbReference>
<dbReference type="NCBIfam" id="TIGR04518">
    <property type="entry name" value="ECF_S_folT_fam"/>
    <property type="match status" value="1"/>
</dbReference>
<keyword evidence="1" id="KW-1133">Transmembrane helix</keyword>
<evidence type="ECO:0000256" key="1">
    <source>
        <dbReference type="SAM" id="Phobius"/>
    </source>
</evidence>
<feature type="transmembrane region" description="Helical" evidence="1">
    <location>
        <begin position="57"/>
        <end position="80"/>
    </location>
</feature>
<dbReference type="RefSeq" id="WP_197661870.1">
    <property type="nucleotide sequence ID" value="NZ_JAEAGR010000013.1"/>
</dbReference>
<dbReference type="Proteomes" id="UP000623269">
    <property type="component" value="Unassembled WGS sequence"/>
</dbReference>
<evidence type="ECO:0000313" key="3">
    <source>
        <dbReference type="Proteomes" id="UP000623269"/>
    </source>
</evidence>
<proteinExistence type="predicted"/>
<dbReference type="Pfam" id="PF12822">
    <property type="entry name" value="ECF_trnsprt"/>
    <property type="match status" value="1"/>
</dbReference>
<keyword evidence="3" id="KW-1185">Reference proteome</keyword>
<comment type="caution">
    <text evidence="2">The sequence shown here is derived from an EMBL/GenBank/DDBJ whole genome shotgun (WGS) entry which is preliminary data.</text>
</comment>
<dbReference type="EMBL" id="JAEAGR010000013">
    <property type="protein sequence ID" value="MBH1941621.1"/>
    <property type="molecule type" value="Genomic_DNA"/>
</dbReference>
<keyword evidence="1" id="KW-0472">Membrane</keyword>
<sequence>MQRFLLLLKESYAEFKNVRCITLAAMFGAISIVLGSLTVMVADYLKIGFSFLPNRFVFFLFGPLVGGFYGAAMDILTFIVKPTGTFHPGFTFNAVLTGIIFGFILYKKPVSIKRILIASIIHMVVINFFLTTLWLTTLTGRGFFVMLPARALKALIMLPIETILFYTVVKGVEASGILKLIQGKKSYVQ</sequence>
<keyword evidence="1" id="KW-0812">Transmembrane</keyword>
<accession>A0A8J7HBY9</accession>
<dbReference type="InterPro" id="IPR024529">
    <property type="entry name" value="ECF_trnsprt_substrate-spec"/>
</dbReference>
<evidence type="ECO:0000313" key="2">
    <source>
        <dbReference type="EMBL" id="MBH1941621.1"/>
    </source>
</evidence>
<reference evidence="2" key="1">
    <citation type="submission" date="2020-12" db="EMBL/GenBank/DDBJ databases">
        <title>M. sibirica DSM 26468T genome.</title>
        <authorList>
            <person name="Thieme N."/>
            <person name="Rettenmaier R."/>
            <person name="Zverlov V."/>
            <person name="Liebl W."/>
        </authorList>
    </citation>
    <scope>NUCLEOTIDE SEQUENCE</scope>
    <source>
        <strain evidence="2">DSM 26468</strain>
    </source>
</reference>
<protein>
    <submittedName>
        <fullName evidence="2">Folate family ECF transporter S component</fullName>
    </submittedName>
</protein>
<dbReference type="GO" id="GO:0022857">
    <property type="term" value="F:transmembrane transporter activity"/>
    <property type="evidence" value="ECO:0007669"/>
    <property type="project" value="InterPro"/>
</dbReference>
<feature type="transmembrane region" description="Helical" evidence="1">
    <location>
        <begin position="115"/>
        <end position="135"/>
    </location>
</feature>
<organism evidence="2 3">
    <name type="scientific">Mobilitalea sibirica</name>
    <dbReference type="NCBI Taxonomy" id="1462919"/>
    <lineage>
        <taxon>Bacteria</taxon>
        <taxon>Bacillati</taxon>
        <taxon>Bacillota</taxon>
        <taxon>Clostridia</taxon>
        <taxon>Lachnospirales</taxon>
        <taxon>Lachnospiraceae</taxon>
        <taxon>Mobilitalea</taxon>
    </lineage>
</organism>
<dbReference type="InterPro" id="IPR030949">
    <property type="entry name" value="ECF_S_folate_fam"/>
</dbReference>
<dbReference type="AlphaFoldDB" id="A0A8J7HBY9"/>
<feature type="transmembrane region" description="Helical" evidence="1">
    <location>
        <begin position="20"/>
        <end position="45"/>
    </location>
</feature>
<gene>
    <name evidence="2" type="ORF">I5677_12030</name>
</gene>